<dbReference type="Gene3D" id="3.40.50.1820">
    <property type="entry name" value="alpha/beta hydrolase"/>
    <property type="match status" value="1"/>
</dbReference>
<organism evidence="2 3">
    <name type="scientific">Xenorhabdus beddingii</name>
    <dbReference type="NCBI Taxonomy" id="40578"/>
    <lineage>
        <taxon>Bacteria</taxon>
        <taxon>Pseudomonadati</taxon>
        <taxon>Pseudomonadota</taxon>
        <taxon>Gammaproteobacteria</taxon>
        <taxon>Enterobacterales</taxon>
        <taxon>Morganellaceae</taxon>
        <taxon>Xenorhabdus</taxon>
    </lineage>
</organism>
<evidence type="ECO:0000313" key="3">
    <source>
        <dbReference type="Proteomes" id="UP000194204"/>
    </source>
</evidence>
<dbReference type="InterPro" id="IPR029058">
    <property type="entry name" value="AB_hydrolase_fold"/>
</dbReference>
<dbReference type="PANTHER" id="PTHR45856:SF24">
    <property type="entry name" value="FUNGAL LIPASE-LIKE DOMAIN-CONTAINING PROTEIN"/>
    <property type="match status" value="1"/>
</dbReference>
<dbReference type="CDD" id="cd00519">
    <property type="entry name" value="Lipase_3"/>
    <property type="match status" value="1"/>
</dbReference>
<dbReference type="EMBL" id="MUBK01000004">
    <property type="protein sequence ID" value="OTA21205.1"/>
    <property type="molecule type" value="Genomic_DNA"/>
</dbReference>
<gene>
    <name evidence="2" type="ORF">Xbed_00858</name>
</gene>
<dbReference type="PANTHER" id="PTHR45856">
    <property type="entry name" value="ALPHA/BETA-HYDROLASES SUPERFAMILY PROTEIN"/>
    <property type="match status" value="1"/>
</dbReference>
<dbReference type="Pfam" id="PF01764">
    <property type="entry name" value="Lipase_3"/>
    <property type="match status" value="1"/>
</dbReference>
<sequence>MSNENSIYCHDCRKVLNNKIEIQLVDEHNKPITNMPYTLKNSKTMRTGTTDGNGMIREEQLTAVPLRLFLSGQELADEMEQRPLRIKRNSEYTRSTDAMKAISPVFKESLESGRRYHYVKIGELVDKIPEIEKWKGEKPLPSYHFPDSEPQGLEVYPSYVGEYRYVIEVCPFRAWSLLLHHQKEYSLVNAYNLSLMSILTYANDDESYLGSVTHFFSKQLLDLSRSPYRINDQSFSPIVYDVPFSERYTEIVFVDSKKQTIPKGDTQLFYVANKKEIIIGWRGTESGTDVITDLTFQPLELGCTPKGVCSGFIENGKIHKGFWEGFHLINQSKVLQLDKTIGIFDHIIKLLKGRKLFICGHSLGGALALIHSAKLKAHNPCLYTYGMPRTFTQSAVQELADITHYRHVNENDTVSSVPFNKDMDNIAFQIGATPSGVLIELFDSPIAEEASKWYPSILAGKLVAKSFKLFSKNDDPFLHHGKLVYFYVSSYLKSKPKLYLLPSLNEKTQKNTVEFIEQQAQSKIDQFRQQEISFLYSDNNENSTDKGGLGALDHSSTLYSRYIDQRLRELCALPSDKKSQRPNEDLSFLESEPASIRAMLDRKKVRKHYFLMEIDNQLASTLEVTRNDKIGSVALQRYSEKR</sequence>
<proteinExistence type="predicted"/>
<protein>
    <submittedName>
        <fullName evidence="2">Phospholipase A1</fullName>
    </submittedName>
</protein>
<reference evidence="2 3" key="1">
    <citation type="submission" date="2017-01" db="EMBL/GenBank/DDBJ databases">
        <title>Deconstructing symbiosis and pathogenesis requirements using a combined genomic-metabolomic approach.</title>
        <authorList>
            <person name="Tobias N.J."/>
            <person name="Wolff H."/>
            <person name="Djahanschiri B."/>
            <person name="Ebersberger I."/>
            <person name="Bode H.B."/>
        </authorList>
    </citation>
    <scope>NUCLEOTIDE SEQUENCE [LARGE SCALE GENOMIC DNA]</scope>
    <source>
        <strain evidence="2 3">DSM 4764</strain>
    </source>
</reference>
<evidence type="ECO:0000313" key="2">
    <source>
        <dbReference type="EMBL" id="OTA21205.1"/>
    </source>
</evidence>
<dbReference type="InterPro" id="IPR002921">
    <property type="entry name" value="Fungal_lipase-type"/>
</dbReference>
<accession>A0A1Y2SQ59</accession>
<dbReference type="RefSeq" id="WP_086111700.1">
    <property type="nucleotide sequence ID" value="NZ_CAWNHF010000145.1"/>
</dbReference>
<dbReference type="InterPro" id="IPR051218">
    <property type="entry name" value="Sec_MonoDiacylglyc_Lipase"/>
</dbReference>
<keyword evidence="3" id="KW-1185">Reference proteome</keyword>
<comment type="caution">
    <text evidence="2">The sequence shown here is derived from an EMBL/GenBank/DDBJ whole genome shotgun (WGS) entry which is preliminary data.</text>
</comment>
<dbReference type="STRING" id="40578.Xbed_00858"/>
<dbReference type="OrthoDB" id="5562330at2"/>
<dbReference type="GO" id="GO:0006629">
    <property type="term" value="P:lipid metabolic process"/>
    <property type="evidence" value="ECO:0007669"/>
    <property type="project" value="InterPro"/>
</dbReference>
<dbReference type="AlphaFoldDB" id="A0A1Y2SQ59"/>
<name>A0A1Y2SQ59_9GAMM</name>
<dbReference type="Proteomes" id="UP000194204">
    <property type="component" value="Unassembled WGS sequence"/>
</dbReference>
<dbReference type="SUPFAM" id="SSF53474">
    <property type="entry name" value="alpha/beta-Hydrolases"/>
    <property type="match status" value="1"/>
</dbReference>
<feature type="domain" description="Fungal lipase-type" evidence="1">
    <location>
        <begin position="279"/>
        <end position="420"/>
    </location>
</feature>
<evidence type="ECO:0000259" key="1">
    <source>
        <dbReference type="Pfam" id="PF01764"/>
    </source>
</evidence>